<proteinExistence type="predicted"/>
<accession>X0ZWQ1</accession>
<reference evidence="1" key="1">
    <citation type="journal article" date="2014" name="Front. Microbiol.">
        <title>High frequency of phylogenetically diverse reductive dehalogenase-homologous genes in deep subseafloor sedimentary metagenomes.</title>
        <authorList>
            <person name="Kawai M."/>
            <person name="Futagami T."/>
            <person name="Toyoda A."/>
            <person name="Takaki Y."/>
            <person name="Nishi S."/>
            <person name="Hori S."/>
            <person name="Arai W."/>
            <person name="Tsubouchi T."/>
            <person name="Morono Y."/>
            <person name="Uchiyama I."/>
            <person name="Ito T."/>
            <person name="Fujiyama A."/>
            <person name="Inagaki F."/>
            <person name="Takami H."/>
        </authorList>
    </citation>
    <scope>NUCLEOTIDE SEQUENCE</scope>
    <source>
        <strain evidence="1">Expedition CK06-06</strain>
    </source>
</reference>
<protein>
    <recommendedName>
        <fullName evidence="2">Quinate 5-dehydrogenase</fullName>
    </recommendedName>
</protein>
<evidence type="ECO:0000313" key="1">
    <source>
        <dbReference type="EMBL" id="GAG64908.1"/>
    </source>
</evidence>
<sequence>MKKVLGVSLGSSTRDHKVEIEVLGEKVEIERRGTDGDVHKMMQIFQEYDDKVDVFGLGGTDLYLYSGPQGKRYTIKESERIVKVIKKTPIVDGTGIKYVLEKSVVKYIDTQTDIPLKGKKALVTITVDRFGMAEGLMEAGCEMTFGDLIFSLNIPIPLHSFKSIEIFARLLLPVLIYVPIKYLYPTGEKQEKSNLKYVKYFYDADIIAGDYLGISQYMPKDMKGKIVITNTITSSNIEDLKNRGVSYLITTTPEFEGRSFGTNVFQAILIAISGKSPEELKPDDYLKLMEKIGFKPRIEKLN</sequence>
<evidence type="ECO:0008006" key="2">
    <source>
        <dbReference type="Google" id="ProtNLM"/>
    </source>
</evidence>
<name>X0ZWQ1_9ZZZZ</name>
<dbReference type="EMBL" id="BART01002612">
    <property type="protein sequence ID" value="GAG64908.1"/>
    <property type="molecule type" value="Genomic_DNA"/>
</dbReference>
<gene>
    <name evidence="1" type="ORF">S01H4_07835</name>
</gene>
<comment type="caution">
    <text evidence="1">The sequence shown here is derived from an EMBL/GenBank/DDBJ whole genome shotgun (WGS) entry which is preliminary data.</text>
</comment>
<organism evidence="1">
    <name type="scientific">marine sediment metagenome</name>
    <dbReference type="NCBI Taxonomy" id="412755"/>
    <lineage>
        <taxon>unclassified sequences</taxon>
        <taxon>metagenomes</taxon>
        <taxon>ecological metagenomes</taxon>
    </lineage>
</organism>
<dbReference type="AlphaFoldDB" id="X0ZWQ1"/>